<dbReference type="GO" id="GO:0016874">
    <property type="term" value="F:ligase activity"/>
    <property type="evidence" value="ECO:0007669"/>
    <property type="project" value="UniProtKB-KW"/>
</dbReference>
<evidence type="ECO:0000256" key="7">
    <source>
        <dbReference type="ARBA" id="ARBA00048220"/>
    </source>
</evidence>
<dbReference type="PROSITE" id="PS00150">
    <property type="entry name" value="ACYLPHOSPHATASE_1"/>
    <property type="match status" value="1"/>
</dbReference>
<dbReference type="PROSITE" id="PS51163">
    <property type="entry name" value="YRDC"/>
    <property type="match status" value="1"/>
</dbReference>
<dbReference type="Proteomes" id="UP001144036">
    <property type="component" value="Unassembled WGS sequence"/>
</dbReference>
<comment type="pathway">
    <text evidence="1">Protein modification; [NiFe] hydrogenase maturation.</text>
</comment>
<comment type="catalytic activity">
    <reaction evidence="7">
        <text>C-terminal L-cysteinyl-[HypE protein] + carbamoyl phosphate + ATP + H2O = C-terminal S-carboxamide-L-cysteinyl-[HypE protein] + AMP + phosphate + diphosphate + H(+)</text>
        <dbReference type="Rhea" id="RHEA:55636"/>
        <dbReference type="Rhea" id="RHEA-COMP:14247"/>
        <dbReference type="Rhea" id="RHEA-COMP:14392"/>
        <dbReference type="ChEBI" id="CHEBI:15377"/>
        <dbReference type="ChEBI" id="CHEBI:15378"/>
        <dbReference type="ChEBI" id="CHEBI:30616"/>
        <dbReference type="ChEBI" id="CHEBI:33019"/>
        <dbReference type="ChEBI" id="CHEBI:43474"/>
        <dbReference type="ChEBI" id="CHEBI:58228"/>
        <dbReference type="ChEBI" id="CHEBI:76913"/>
        <dbReference type="ChEBI" id="CHEBI:139126"/>
        <dbReference type="ChEBI" id="CHEBI:456215"/>
    </reaction>
</comment>
<evidence type="ECO:0000256" key="2">
    <source>
        <dbReference type="ARBA" id="ARBA00008097"/>
    </source>
</evidence>
<evidence type="ECO:0000256" key="3">
    <source>
        <dbReference type="ARBA" id="ARBA00022598"/>
    </source>
</evidence>
<dbReference type="RefSeq" id="WP_270152953.1">
    <property type="nucleotide sequence ID" value="NZ_JAPNNL010000004.1"/>
</dbReference>
<dbReference type="InterPro" id="IPR051060">
    <property type="entry name" value="Carbamoyltrans_HypF-like"/>
</dbReference>
<comment type="similarity">
    <text evidence="2 8">Belongs to the carbamoyltransferase HypF family.</text>
</comment>
<accession>A0ABT4S4N2</accession>
<dbReference type="PANTHER" id="PTHR42959:SF1">
    <property type="entry name" value="CARBAMOYLTRANSFERASE HYPF"/>
    <property type="match status" value="1"/>
</dbReference>
<dbReference type="Gene3D" id="3.90.870.30">
    <property type="match status" value="1"/>
</dbReference>
<dbReference type="InterPro" id="IPR017968">
    <property type="entry name" value="Acylphosphatase_CS"/>
</dbReference>
<keyword evidence="5" id="KW-0863">Zinc-finger</keyword>
<dbReference type="Pfam" id="PF01300">
    <property type="entry name" value="Sua5_yciO_yrdC"/>
    <property type="match status" value="1"/>
</dbReference>
<evidence type="ECO:0000313" key="13">
    <source>
        <dbReference type="Proteomes" id="UP001144036"/>
    </source>
</evidence>
<gene>
    <name evidence="12" type="primary">hypF</name>
    <name evidence="12" type="ORF">OUY22_02000</name>
</gene>
<protein>
    <recommendedName>
        <fullName evidence="8">Carbamoyltransferase</fullName>
        <ecNumber evidence="8">6.2.-.-</ecNumber>
    </recommendedName>
</protein>
<keyword evidence="6" id="KW-0862">Zinc</keyword>
<dbReference type="Pfam" id="PF07503">
    <property type="entry name" value="zf-HYPF"/>
    <property type="match status" value="2"/>
</dbReference>
<dbReference type="Pfam" id="PF00708">
    <property type="entry name" value="Acylphosphatase"/>
    <property type="match status" value="1"/>
</dbReference>
<keyword evidence="3 12" id="KW-0436">Ligase</keyword>
<feature type="domain" description="YrdC-like" evidence="11">
    <location>
        <begin position="226"/>
        <end position="411"/>
    </location>
</feature>
<evidence type="ECO:0000256" key="1">
    <source>
        <dbReference type="ARBA" id="ARBA00004711"/>
    </source>
</evidence>
<dbReference type="Pfam" id="PF22521">
    <property type="entry name" value="HypF_C_2"/>
    <property type="match status" value="1"/>
</dbReference>
<dbReference type="InterPro" id="IPR041440">
    <property type="entry name" value="HypF_C"/>
</dbReference>
<dbReference type="Gene3D" id="3.30.420.360">
    <property type="match status" value="1"/>
</dbReference>
<dbReference type="NCBIfam" id="TIGR00143">
    <property type="entry name" value="hypF"/>
    <property type="match status" value="1"/>
</dbReference>
<evidence type="ECO:0000256" key="8">
    <source>
        <dbReference type="PIRNR" id="PIRNR006256"/>
    </source>
</evidence>
<keyword evidence="9" id="KW-0378">Hydrolase</keyword>
<comment type="caution">
    <text evidence="12">The sequence shown here is derived from an EMBL/GenBank/DDBJ whole genome shotgun (WGS) entry which is preliminary data.</text>
</comment>
<dbReference type="PROSITE" id="PS51160">
    <property type="entry name" value="ACYLPHOSPHATASE_3"/>
    <property type="match status" value="1"/>
</dbReference>
<dbReference type="InterPro" id="IPR011125">
    <property type="entry name" value="Znf_HypF"/>
</dbReference>
<dbReference type="Pfam" id="PF17788">
    <property type="entry name" value="HypF_C"/>
    <property type="match status" value="1"/>
</dbReference>
<evidence type="ECO:0000256" key="5">
    <source>
        <dbReference type="ARBA" id="ARBA00022771"/>
    </source>
</evidence>
<evidence type="ECO:0000259" key="10">
    <source>
        <dbReference type="PROSITE" id="PS51160"/>
    </source>
</evidence>
<dbReference type="SUPFAM" id="SSF54975">
    <property type="entry name" value="Acylphosphatase/BLUF domain-like"/>
    <property type="match status" value="1"/>
</dbReference>
<organism evidence="12 13">
    <name type="scientific">Nonomuraea corallina</name>
    <dbReference type="NCBI Taxonomy" id="2989783"/>
    <lineage>
        <taxon>Bacteria</taxon>
        <taxon>Bacillati</taxon>
        <taxon>Actinomycetota</taxon>
        <taxon>Actinomycetes</taxon>
        <taxon>Streptosporangiales</taxon>
        <taxon>Streptosporangiaceae</taxon>
        <taxon>Nonomuraea</taxon>
    </lineage>
</organism>
<dbReference type="InterPro" id="IPR036046">
    <property type="entry name" value="Acylphosphatase-like_dom_sf"/>
</dbReference>
<sequence length="780" mass="82253">MSGTGARRIRVRVEGLVQGVGFRPFVCGLAGAHGVSGFVGNDPGGVFIEAEGESARLEAFTAGLTAQAPPLALVERVSVEPVEPVGESDFRIVPSRRATGDGTWRAPGGDLLGGARAFSVGDLSVASVSPDAGTCAACLRESRDPGDRRYRYPFANCTGCGPRFTIVTGVPYDRCATTMADFEMCGACAREYGDPGDRRFHAQPVCCPACGPVLRALGADGRVEAGDPVETAARWLEAGRVVAIKGLGGYHLAVLAADGPAVAALRARKRRESRPFAVLAPDAAAARTLVHLDPAAERLLTGTRRPIVLAPRRGDAPVADAVAPGARDLGVMLPYTPLHHLLADRLAAPYVLTSGNLTDEPIAYRDEEALRRLAGVADGFLVHDRRIEAPADDSLVRVFRGRELVLRRSRGYAPAPVGVPWPFPRPVLACGAQLKNTFCVARGTQAFLSQHLGDLESHETLRCFAESVEHFCRLFGVRPAVVAHDLHPEYLSTAYARDREGVDLIGVQHHHAHVASCLAEHGHGGPVIGVAFDGLGLGEDGTLWGGEVLVADLVSYRRVAHLETVPMPGGAAAVRQPWRMAAAWLDRVHGDAPPCLPVAERHREQWPVVVRMARTGLNSPLTSSAGRLFDAVAAVAGVRDVISYEGQAAAELEARVDPGEQGAYPARLIEGEPLVIAAGDLVRAAAEDVAAGTDAGRIAARFHRGLAAAVVRAVRVVGEGTGLRTVALSGGVFQNTVLLEAVVSGLERERFQVLVHSRVPPGDGGIALGQAVVAAANDRR</sequence>
<dbReference type="InterPro" id="IPR017945">
    <property type="entry name" value="DHBP_synth_RibB-like_a/b_dom"/>
</dbReference>
<keyword evidence="13" id="KW-1185">Reference proteome</keyword>
<evidence type="ECO:0000259" key="11">
    <source>
        <dbReference type="PROSITE" id="PS51163"/>
    </source>
</evidence>
<dbReference type="SUPFAM" id="SSF55821">
    <property type="entry name" value="YrdC/RibB"/>
    <property type="match status" value="1"/>
</dbReference>
<dbReference type="PANTHER" id="PTHR42959">
    <property type="entry name" value="CARBAMOYLTRANSFERASE"/>
    <property type="match status" value="1"/>
</dbReference>
<comment type="catalytic activity">
    <reaction evidence="9">
        <text>an acyl phosphate + H2O = a carboxylate + phosphate + H(+)</text>
        <dbReference type="Rhea" id="RHEA:14965"/>
        <dbReference type="ChEBI" id="CHEBI:15377"/>
        <dbReference type="ChEBI" id="CHEBI:15378"/>
        <dbReference type="ChEBI" id="CHEBI:29067"/>
        <dbReference type="ChEBI" id="CHEBI:43474"/>
        <dbReference type="ChEBI" id="CHEBI:59918"/>
        <dbReference type="EC" id="3.6.1.7"/>
    </reaction>
</comment>
<dbReference type="InterPro" id="IPR055128">
    <property type="entry name" value="HypF_C_2"/>
</dbReference>
<dbReference type="PIRSF" id="PIRSF006256">
    <property type="entry name" value="CMPcnvr_hdrg_mat"/>
    <property type="match status" value="1"/>
</dbReference>
<feature type="domain" description="Acylphosphatase-like" evidence="10">
    <location>
        <begin position="8"/>
        <end position="94"/>
    </location>
</feature>
<evidence type="ECO:0000256" key="6">
    <source>
        <dbReference type="ARBA" id="ARBA00022833"/>
    </source>
</evidence>
<dbReference type="Gene3D" id="3.30.70.100">
    <property type="match status" value="1"/>
</dbReference>
<dbReference type="Gene3D" id="3.30.110.120">
    <property type="match status" value="1"/>
</dbReference>
<evidence type="ECO:0000256" key="9">
    <source>
        <dbReference type="PROSITE-ProRule" id="PRU00520"/>
    </source>
</evidence>
<proteinExistence type="inferred from homology"/>
<dbReference type="InterPro" id="IPR006070">
    <property type="entry name" value="Sua5-like_dom"/>
</dbReference>
<dbReference type="EC" id="6.2.-.-" evidence="8"/>
<evidence type="ECO:0000256" key="4">
    <source>
        <dbReference type="ARBA" id="ARBA00022723"/>
    </source>
</evidence>
<dbReference type="InterPro" id="IPR001792">
    <property type="entry name" value="Acylphosphatase-like_dom"/>
</dbReference>
<dbReference type="Gene3D" id="3.30.420.40">
    <property type="match status" value="1"/>
</dbReference>
<feature type="active site" evidence="9">
    <location>
        <position position="41"/>
    </location>
</feature>
<feature type="active site" evidence="9">
    <location>
        <position position="23"/>
    </location>
</feature>
<dbReference type="EMBL" id="JAPNNL010000004">
    <property type="protein sequence ID" value="MDA0632173.1"/>
    <property type="molecule type" value="Genomic_DNA"/>
</dbReference>
<keyword evidence="4" id="KW-0479">Metal-binding</keyword>
<dbReference type="InterPro" id="IPR004421">
    <property type="entry name" value="Carbamoyltransferase_HypF"/>
</dbReference>
<evidence type="ECO:0000313" key="12">
    <source>
        <dbReference type="EMBL" id="MDA0632173.1"/>
    </source>
</evidence>
<reference evidence="12" key="1">
    <citation type="submission" date="2022-11" db="EMBL/GenBank/DDBJ databases">
        <title>Nonomuraea corallina sp. nov., a new species of the genus Nonomuraea isolated from sea side sediment in Thai sea.</title>
        <authorList>
            <person name="Ngamcharungchit C."/>
            <person name="Matsumoto A."/>
            <person name="Suriyachadkun C."/>
            <person name="Panbangred W."/>
            <person name="Inahashi Y."/>
            <person name="Intra B."/>
        </authorList>
    </citation>
    <scope>NUCLEOTIDE SEQUENCE</scope>
    <source>
        <strain evidence="12">MCN248</strain>
    </source>
</reference>
<name>A0ABT4S4N2_9ACTN</name>